<dbReference type="Proteomes" id="UP000001312">
    <property type="component" value="Unassembled WGS sequence"/>
</dbReference>
<reference evidence="2" key="1">
    <citation type="journal article" date="2011" name="PLoS Genet.">
        <title>Genomic analysis of the necrotrophic fungal pathogens Sclerotinia sclerotiorum and Botrytis cinerea.</title>
        <authorList>
            <person name="Amselem J."/>
            <person name="Cuomo C.A."/>
            <person name="van Kan J.A."/>
            <person name="Viaud M."/>
            <person name="Benito E.P."/>
            <person name="Couloux A."/>
            <person name="Coutinho P.M."/>
            <person name="de Vries R.P."/>
            <person name="Dyer P.S."/>
            <person name="Fillinger S."/>
            <person name="Fournier E."/>
            <person name="Gout L."/>
            <person name="Hahn M."/>
            <person name="Kohn L."/>
            <person name="Lapalu N."/>
            <person name="Plummer K.M."/>
            <person name="Pradier J.M."/>
            <person name="Quevillon E."/>
            <person name="Sharon A."/>
            <person name="Simon A."/>
            <person name="ten Have A."/>
            <person name="Tudzynski B."/>
            <person name="Tudzynski P."/>
            <person name="Wincker P."/>
            <person name="Andrew M."/>
            <person name="Anthouard V."/>
            <person name="Beever R.E."/>
            <person name="Beffa R."/>
            <person name="Benoit I."/>
            <person name="Bouzid O."/>
            <person name="Brault B."/>
            <person name="Chen Z."/>
            <person name="Choquer M."/>
            <person name="Collemare J."/>
            <person name="Cotton P."/>
            <person name="Danchin E.G."/>
            <person name="Da Silva C."/>
            <person name="Gautier A."/>
            <person name="Giraud C."/>
            <person name="Giraud T."/>
            <person name="Gonzalez C."/>
            <person name="Grossetete S."/>
            <person name="Guldener U."/>
            <person name="Henrissat B."/>
            <person name="Howlett B.J."/>
            <person name="Kodira C."/>
            <person name="Kretschmer M."/>
            <person name="Lappartient A."/>
            <person name="Leroch M."/>
            <person name="Levis C."/>
            <person name="Mauceli E."/>
            <person name="Neuveglise C."/>
            <person name="Oeser B."/>
            <person name="Pearson M."/>
            <person name="Poulain J."/>
            <person name="Poussereau N."/>
            <person name="Quesneville H."/>
            <person name="Rascle C."/>
            <person name="Schumacher J."/>
            <person name="Segurens B."/>
            <person name="Sexton A."/>
            <person name="Silva E."/>
            <person name="Sirven C."/>
            <person name="Soanes D.M."/>
            <person name="Talbot N.J."/>
            <person name="Templeton M."/>
            <person name="Yandava C."/>
            <person name="Yarden O."/>
            <person name="Zeng Q."/>
            <person name="Rollins J.A."/>
            <person name="Lebrun M.H."/>
            <person name="Dickman M."/>
        </authorList>
    </citation>
    <scope>NUCLEOTIDE SEQUENCE [LARGE SCALE GENOMIC DNA]</scope>
    <source>
        <strain evidence="2">ATCC 18683 / 1980 / Ss-1</strain>
    </source>
</reference>
<dbReference type="PANTHER" id="PTHR42791:SF5">
    <property type="entry name" value="HYPOTHETICAL ACETYLTRANSFERASE (EUROFUNG)"/>
    <property type="match status" value="1"/>
</dbReference>
<dbReference type="InParanoid" id="A7EZY7"/>
<dbReference type="AlphaFoldDB" id="A7EZY7"/>
<accession>A7EZY7</accession>
<keyword evidence="2" id="KW-1185">Reference proteome</keyword>
<dbReference type="KEGG" id="ssl:SS1G_10904"/>
<proteinExistence type="predicted"/>
<dbReference type="GeneID" id="5484448"/>
<dbReference type="EMBL" id="CH476636">
    <property type="protein sequence ID" value="EDN95029.1"/>
    <property type="molecule type" value="Genomic_DNA"/>
</dbReference>
<dbReference type="PANTHER" id="PTHR42791">
    <property type="entry name" value="GNAT FAMILY ACETYLTRANSFERASE"/>
    <property type="match status" value="1"/>
</dbReference>
<evidence type="ECO:0000313" key="1">
    <source>
        <dbReference type="EMBL" id="EDN95029.1"/>
    </source>
</evidence>
<name>A7EZY7_SCLS1</name>
<evidence type="ECO:0000313" key="2">
    <source>
        <dbReference type="Proteomes" id="UP000001312"/>
    </source>
</evidence>
<protein>
    <recommendedName>
        <fullName evidence="3">N-acetyltransferase domain-containing protein</fullName>
    </recommendedName>
</protein>
<dbReference type="InterPro" id="IPR052523">
    <property type="entry name" value="Trichothecene_AcTrans"/>
</dbReference>
<sequence>MSRYTLKELQTREELDAVVDVIFKAQYSPYMPSSSIFFPVSGYSLEDRAAGIAASQERLWKEHLAADPATNHWIIVKENASSKIVGGCLWKWHDGNPFPDGIPKPNVYWWPEGEAKEFCEEMIRQSMTPRSLWMHGKNAEGFIEANELGRRLYEKWGYRVVMKLDLFIPSNKSDLWNKLAHELKMPPWYAMWRPLGGVTKDGQRNRPWQPL</sequence>
<dbReference type="OMA" id="HCALNWM"/>
<evidence type="ECO:0008006" key="3">
    <source>
        <dbReference type="Google" id="ProtNLM"/>
    </source>
</evidence>
<dbReference type="RefSeq" id="XP_001588457.1">
    <property type="nucleotide sequence ID" value="XM_001588407.1"/>
</dbReference>
<organism evidence="1 2">
    <name type="scientific">Sclerotinia sclerotiorum (strain ATCC 18683 / 1980 / Ss-1)</name>
    <name type="common">White mold</name>
    <name type="synonym">Whetzelinia sclerotiorum</name>
    <dbReference type="NCBI Taxonomy" id="665079"/>
    <lineage>
        <taxon>Eukaryota</taxon>
        <taxon>Fungi</taxon>
        <taxon>Dikarya</taxon>
        <taxon>Ascomycota</taxon>
        <taxon>Pezizomycotina</taxon>
        <taxon>Leotiomycetes</taxon>
        <taxon>Helotiales</taxon>
        <taxon>Sclerotiniaceae</taxon>
        <taxon>Sclerotinia</taxon>
    </lineage>
</organism>
<gene>
    <name evidence="1" type="ORF">SS1G_10904</name>
</gene>